<organism evidence="3 4">
    <name type="scientific">Sorangium cellulosum</name>
    <name type="common">Polyangium cellulosum</name>
    <dbReference type="NCBI Taxonomy" id="56"/>
    <lineage>
        <taxon>Bacteria</taxon>
        <taxon>Pseudomonadati</taxon>
        <taxon>Myxococcota</taxon>
        <taxon>Polyangia</taxon>
        <taxon>Polyangiales</taxon>
        <taxon>Polyangiaceae</taxon>
        <taxon>Sorangium</taxon>
    </lineage>
</organism>
<protein>
    <recommendedName>
        <fullName evidence="5">Secreted protein</fullName>
    </recommendedName>
</protein>
<evidence type="ECO:0000256" key="2">
    <source>
        <dbReference type="SAM" id="SignalP"/>
    </source>
</evidence>
<feature type="compositionally biased region" description="Low complexity" evidence="1">
    <location>
        <begin position="127"/>
        <end position="142"/>
    </location>
</feature>
<accession>A0A4P2QIH2</accession>
<gene>
    <name evidence="3" type="ORF">SOCE836_018900</name>
</gene>
<evidence type="ECO:0000256" key="1">
    <source>
        <dbReference type="SAM" id="MobiDB-lite"/>
    </source>
</evidence>
<feature type="region of interest" description="Disordered" evidence="1">
    <location>
        <begin position="127"/>
        <end position="183"/>
    </location>
</feature>
<reference evidence="3 4" key="1">
    <citation type="submission" date="2015-09" db="EMBL/GenBank/DDBJ databases">
        <title>Sorangium comparison.</title>
        <authorList>
            <person name="Zaburannyi N."/>
            <person name="Bunk B."/>
            <person name="Overmann J."/>
            <person name="Mueller R."/>
        </authorList>
    </citation>
    <scope>NUCLEOTIDE SEQUENCE [LARGE SCALE GENOMIC DNA]</scope>
    <source>
        <strain evidence="3 4">So ce836</strain>
    </source>
</reference>
<proteinExistence type="predicted"/>
<evidence type="ECO:0008006" key="5">
    <source>
        <dbReference type="Google" id="ProtNLM"/>
    </source>
</evidence>
<evidence type="ECO:0000313" key="4">
    <source>
        <dbReference type="Proteomes" id="UP000295497"/>
    </source>
</evidence>
<sequence length="350" mass="36093">MHVSRAAWAPSALQALIVAAGLLPARARAAPAEPRAIELRWEAPDGCPPADEVRSEIDRLLGTSAQRQAIAVEIAVARRGGARLRLDLRVRAPVPGERAIHGDDCAAMARAAALIVAMSIDPDAAARNAAAQPAQPAQPQASGGDGAAAPPPAQGRAPRIPPPAASRPPPTASRPPPPDERGVEGALWVSAQVEQALVPAIGVGVAAGGGIRVGWLRADGAAGVVPSSAGRIAGLTAGADFRLWFLEVDACARALGRPLGVYVCALGRQHWLLARGREVDEAFTRTAPIFAAGLGTLLEWRVAAPLKVEGALHALVPLQRPRFVVENLEGTVYRPPAAGLSARLGLALAF</sequence>
<keyword evidence="2" id="KW-0732">Signal</keyword>
<dbReference type="RefSeq" id="WP_129573898.1">
    <property type="nucleotide sequence ID" value="NZ_CP012672.1"/>
</dbReference>
<feature type="chain" id="PRO_5020995931" description="Secreted protein" evidence="2">
    <location>
        <begin position="30"/>
        <end position="350"/>
    </location>
</feature>
<feature type="signal peptide" evidence="2">
    <location>
        <begin position="1"/>
        <end position="29"/>
    </location>
</feature>
<dbReference type="AlphaFoldDB" id="A0A4P2QIH2"/>
<name>A0A4P2QIH2_SORCE</name>
<dbReference type="Proteomes" id="UP000295497">
    <property type="component" value="Chromosome"/>
</dbReference>
<evidence type="ECO:0000313" key="3">
    <source>
        <dbReference type="EMBL" id="AUX29797.1"/>
    </source>
</evidence>
<feature type="compositionally biased region" description="Pro residues" evidence="1">
    <location>
        <begin position="149"/>
        <end position="176"/>
    </location>
</feature>
<dbReference type="EMBL" id="CP012672">
    <property type="protein sequence ID" value="AUX29797.1"/>
    <property type="molecule type" value="Genomic_DNA"/>
</dbReference>